<dbReference type="InterPro" id="IPR016181">
    <property type="entry name" value="Acyl_CoA_acyltransferase"/>
</dbReference>
<keyword evidence="3 15" id="KW-0808">Transferase</keyword>
<dbReference type="GO" id="GO:0008914">
    <property type="term" value="F:leucyl-tRNA--protein transferase activity"/>
    <property type="evidence" value="ECO:0007669"/>
    <property type="project" value="UniProtKB-UniRule"/>
</dbReference>
<dbReference type="EC" id="2.3.2.6" evidence="10 15"/>
<evidence type="ECO:0000256" key="9">
    <source>
        <dbReference type="ARBA" id="ARBA00061535"/>
    </source>
</evidence>
<evidence type="ECO:0000313" key="17">
    <source>
        <dbReference type="Proteomes" id="UP000599688"/>
    </source>
</evidence>
<dbReference type="PANTHER" id="PTHR30098:SF2">
    <property type="entry name" value="LEUCYL_PHENYLALANYL-TRNA--PROTEIN TRANSFERASE"/>
    <property type="match status" value="1"/>
</dbReference>
<dbReference type="InterPro" id="IPR042221">
    <property type="entry name" value="Leu/Phe-tRNA_Trfase_N"/>
</dbReference>
<evidence type="ECO:0000256" key="2">
    <source>
        <dbReference type="ARBA" id="ARBA00022490"/>
    </source>
</evidence>
<dbReference type="Gene3D" id="3.30.70.3550">
    <property type="entry name" value="Leucyl/phenylalanyl-tRNA-protein transferase, N-terminal domain"/>
    <property type="match status" value="1"/>
</dbReference>
<dbReference type="GO" id="GO:0005737">
    <property type="term" value="C:cytoplasm"/>
    <property type="evidence" value="ECO:0007669"/>
    <property type="project" value="UniProtKB-SubCell"/>
</dbReference>
<evidence type="ECO:0000256" key="13">
    <source>
        <dbReference type="ARBA" id="ARBA00077165"/>
    </source>
</evidence>
<evidence type="ECO:0000313" key="16">
    <source>
        <dbReference type="EMBL" id="GGE22123.1"/>
    </source>
</evidence>
<sequence>MANKRLQYHFPHPSTANAAGLLSIGGDLHHQRLIHAYQNGIFPWYNEGEPVLWWSPDPRMVLFPEQLKISKSMQQLIKKQTFNITVNQNFEAVLSNCASMLRKDQDGTWITEHMKKAYIDLHKLGHAQSVEVWKGSDLVGGLYGVYLQEQKVFCGESMFTKVSNASKYGFIWWVQQLQQKGVRLIDCQIYTSHLASLGAKEISRDAFLSYLQV</sequence>
<evidence type="ECO:0000256" key="7">
    <source>
        <dbReference type="ARBA" id="ARBA00051538"/>
    </source>
</evidence>
<evidence type="ECO:0000256" key="5">
    <source>
        <dbReference type="ARBA" id="ARBA00050607"/>
    </source>
</evidence>
<name>A0A917EDQ5_9FLAO</name>
<dbReference type="HAMAP" id="MF_00688">
    <property type="entry name" value="Leu_Phe_trans"/>
    <property type="match status" value="1"/>
</dbReference>
<comment type="catalytic activity">
    <reaction evidence="7 15">
        <text>N-terminal L-lysyl-[protein] + L-leucyl-tRNA(Leu) = N-terminal L-leucyl-L-lysyl-[protein] + tRNA(Leu) + H(+)</text>
        <dbReference type="Rhea" id="RHEA:12340"/>
        <dbReference type="Rhea" id="RHEA-COMP:9613"/>
        <dbReference type="Rhea" id="RHEA-COMP:9622"/>
        <dbReference type="Rhea" id="RHEA-COMP:12670"/>
        <dbReference type="Rhea" id="RHEA-COMP:12671"/>
        <dbReference type="ChEBI" id="CHEBI:15378"/>
        <dbReference type="ChEBI" id="CHEBI:65249"/>
        <dbReference type="ChEBI" id="CHEBI:78442"/>
        <dbReference type="ChEBI" id="CHEBI:78494"/>
        <dbReference type="ChEBI" id="CHEBI:133043"/>
        <dbReference type="EC" id="2.3.2.6"/>
    </reaction>
</comment>
<evidence type="ECO:0000256" key="14">
    <source>
        <dbReference type="ARBA" id="ARBA00083640"/>
    </source>
</evidence>
<dbReference type="FunFam" id="3.30.70.3550:FF:000001">
    <property type="entry name" value="Leucyl/phenylalanyl-tRNA--protein transferase"/>
    <property type="match status" value="1"/>
</dbReference>
<evidence type="ECO:0000256" key="11">
    <source>
        <dbReference type="ARBA" id="ARBA00074372"/>
    </source>
</evidence>
<keyword evidence="4 15" id="KW-0012">Acyltransferase</keyword>
<evidence type="ECO:0000256" key="10">
    <source>
        <dbReference type="ARBA" id="ARBA00066767"/>
    </source>
</evidence>
<evidence type="ECO:0000256" key="8">
    <source>
        <dbReference type="ARBA" id="ARBA00054043"/>
    </source>
</evidence>
<evidence type="ECO:0000256" key="15">
    <source>
        <dbReference type="HAMAP-Rule" id="MF_00688"/>
    </source>
</evidence>
<dbReference type="RefSeq" id="WP_188407113.1">
    <property type="nucleotide sequence ID" value="NZ_BMGL01000016.1"/>
</dbReference>
<dbReference type="SUPFAM" id="SSF55729">
    <property type="entry name" value="Acyl-CoA N-acyltransferases (Nat)"/>
    <property type="match status" value="1"/>
</dbReference>
<dbReference type="AlphaFoldDB" id="A0A917EDQ5"/>
<accession>A0A917EDQ5</accession>
<evidence type="ECO:0000256" key="12">
    <source>
        <dbReference type="ARBA" id="ARBA00077136"/>
    </source>
</evidence>
<comment type="catalytic activity">
    <reaction evidence="6 15">
        <text>N-terminal L-arginyl-[protein] + L-leucyl-tRNA(Leu) = N-terminal L-leucyl-L-arginyl-[protein] + tRNA(Leu) + H(+)</text>
        <dbReference type="Rhea" id="RHEA:50416"/>
        <dbReference type="Rhea" id="RHEA-COMP:9613"/>
        <dbReference type="Rhea" id="RHEA-COMP:9622"/>
        <dbReference type="Rhea" id="RHEA-COMP:12672"/>
        <dbReference type="Rhea" id="RHEA-COMP:12673"/>
        <dbReference type="ChEBI" id="CHEBI:15378"/>
        <dbReference type="ChEBI" id="CHEBI:64719"/>
        <dbReference type="ChEBI" id="CHEBI:78442"/>
        <dbReference type="ChEBI" id="CHEBI:78494"/>
        <dbReference type="ChEBI" id="CHEBI:133044"/>
        <dbReference type="EC" id="2.3.2.6"/>
    </reaction>
</comment>
<dbReference type="NCBIfam" id="TIGR00667">
    <property type="entry name" value="aat"/>
    <property type="match status" value="1"/>
</dbReference>
<dbReference type="Gene3D" id="3.40.630.70">
    <property type="entry name" value="Leucyl/phenylalanyl-tRNA-protein transferase, C-terminal domain"/>
    <property type="match status" value="1"/>
</dbReference>
<dbReference type="Pfam" id="PF03588">
    <property type="entry name" value="Leu_Phe_trans"/>
    <property type="match status" value="1"/>
</dbReference>
<evidence type="ECO:0000256" key="6">
    <source>
        <dbReference type="ARBA" id="ARBA00050652"/>
    </source>
</evidence>
<keyword evidence="17" id="KW-1185">Reference proteome</keyword>
<dbReference type="GO" id="GO:0030163">
    <property type="term" value="P:protein catabolic process"/>
    <property type="evidence" value="ECO:0007669"/>
    <property type="project" value="UniProtKB-UniRule"/>
</dbReference>
<dbReference type="PANTHER" id="PTHR30098">
    <property type="entry name" value="LEUCYL/PHENYLALANYL-TRNA--PROTEIN TRANSFERASE"/>
    <property type="match status" value="1"/>
</dbReference>
<gene>
    <name evidence="15 16" type="primary">aat</name>
    <name evidence="16" type="ORF">GCM10010831_23990</name>
</gene>
<organism evidence="16 17">
    <name type="scientific">Psychroflexus salis</name>
    <dbReference type="NCBI Taxonomy" id="1526574"/>
    <lineage>
        <taxon>Bacteria</taxon>
        <taxon>Pseudomonadati</taxon>
        <taxon>Bacteroidota</taxon>
        <taxon>Flavobacteriia</taxon>
        <taxon>Flavobacteriales</taxon>
        <taxon>Flavobacteriaceae</taxon>
        <taxon>Psychroflexus</taxon>
    </lineage>
</organism>
<evidence type="ECO:0000256" key="4">
    <source>
        <dbReference type="ARBA" id="ARBA00023315"/>
    </source>
</evidence>
<comment type="function">
    <text evidence="8 15">Functions in the N-end rule pathway of protein degradation where it conjugates Leu, Phe and, less efficiently, Met from aminoacyl-tRNAs to the N-termini of proteins containing an N-terminal arginine or lysine.</text>
</comment>
<evidence type="ECO:0000256" key="1">
    <source>
        <dbReference type="ARBA" id="ARBA00004496"/>
    </source>
</evidence>
<comment type="caution">
    <text evidence="16">The sequence shown here is derived from an EMBL/GenBank/DDBJ whole genome shotgun (WGS) entry which is preliminary data.</text>
</comment>
<comment type="subcellular location">
    <subcellularLocation>
        <location evidence="1 15">Cytoplasm</location>
    </subcellularLocation>
</comment>
<keyword evidence="2 15" id="KW-0963">Cytoplasm</keyword>
<comment type="similarity">
    <text evidence="9 15">Belongs to the L/F-transferase family.</text>
</comment>
<comment type="catalytic activity">
    <reaction evidence="5 15">
        <text>L-phenylalanyl-tRNA(Phe) + an N-terminal L-alpha-aminoacyl-[protein] = an N-terminal L-phenylalanyl-L-alpha-aminoacyl-[protein] + tRNA(Phe)</text>
        <dbReference type="Rhea" id="RHEA:43632"/>
        <dbReference type="Rhea" id="RHEA-COMP:9668"/>
        <dbReference type="Rhea" id="RHEA-COMP:9699"/>
        <dbReference type="Rhea" id="RHEA-COMP:10636"/>
        <dbReference type="Rhea" id="RHEA-COMP:10637"/>
        <dbReference type="ChEBI" id="CHEBI:78442"/>
        <dbReference type="ChEBI" id="CHEBI:78531"/>
        <dbReference type="ChEBI" id="CHEBI:78597"/>
        <dbReference type="ChEBI" id="CHEBI:83561"/>
        <dbReference type="EC" id="2.3.2.6"/>
    </reaction>
</comment>
<dbReference type="InterPro" id="IPR004616">
    <property type="entry name" value="Leu/Phe-tRNA_Trfase"/>
</dbReference>
<evidence type="ECO:0000256" key="3">
    <source>
        <dbReference type="ARBA" id="ARBA00022679"/>
    </source>
</evidence>
<dbReference type="InterPro" id="IPR042203">
    <property type="entry name" value="Leu/Phe-tRNA_Trfase_C"/>
</dbReference>
<reference evidence="16 17" key="1">
    <citation type="journal article" date="2014" name="Int. J. Syst. Evol. Microbiol.">
        <title>Complete genome sequence of Corynebacterium casei LMG S-19264T (=DSM 44701T), isolated from a smear-ripened cheese.</title>
        <authorList>
            <consortium name="US DOE Joint Genome Institute (JGI-PGF)"/>
            <person name="Walter F."/>
            <person name="Albersmeier A."/>
            <person name="Kalinowski J."/>
            <person name="Ruckert C."/>
        </authorList>
    </citation>
    <scope>NUCLEOTIDE SEQUENCE [LARGE SCALE GENOMIC DNA]</scope>
    <source>
        <strain evidence="16 17">CGMCC 1.12925</strain>
    </source>
</reference>
<proteinExistence type="inferred from homology"/>
<protein>
    <recommendedName>
        <fullName evidence="11 15">Leucyl/phenylalanyl-tRNA--protein transferase</fullName>
        <ecNumber evidence="10 15">2.3.2.6</ecNumber>
    </recommendedName>
    <alternativeName>
        <fullName evidence="12 15">L/F-transferase</fullName>
    </alternativeName>
    <alternativeName>
        <fullName evidence="13 15">Leucyltransferase</fullName>
    </alternativeName>
    <alternativeName>
        <fullName evidence="14 15">Phenyalanyltransferase</fullName>
    </alternativeName>
</protein>
<dbReference type="EMBL" id="BMGL01000016">
    <property type="protein sequence ID" value="GGE22123.1"/>
    <property type="molecule type" value="Genomic_DNA"/>
</dbReference>
<dbReference type="Proteomes" id="UP000599688">
    <property type="component" value="Unassembled WGS sequence"/>
</dbReference>